<feature type="transmembrane region" description="Helical" evidence="10">
    <location>
        <begin position="806"/>
        <end position="827"/>
    </location>
</feature>
<feature type="transmembrane region" description="Helical" evidence="10">
    <location>
        <begin position="454"/>
        <end position="477"/>
    </location>
</feature>
<dbReference type="PRINTS" id="PR00943">
    <property type="entry name" value="CUATPASE"/>
</dbReference>
<dbReference type="EMBL" id="WNLP01000001">
    <property type="protein sequence ID" value="MUH58970.1"/>
    <property type="molecule type" value="Genomic_DNA"/>
</dbReference>
<keyword evidence="14" id="KW-1185">Reference proteome</keyword>
<dbReference type="SUPFAM" id="SSF56784">
    <property type="entry name" value="HAD-like"/>
    <property type="match status" value="1"/>
</dbReference>
<comment type="similarity">
    <text evidence="2 10">Belongs to the cation transport ATPase (P-type) (TC 3.A.3) family. Type IB subfamily.</text>
</comment>
<dbReference type="NCBIfam" id="TIGR01511">
    <property type="entry name" value="ATPase-IB1_Cu"/>
    <property type="match status" value="1"/>
</dbReference>
<dbReference type="SUPFAM" id="SSF81665">
    <property type="entry name" value="Calcium ATPase, transmembrane domain M"/>
    <property type="match status" value="1"/>
</dbReference>
<dbReference type="Gene3D" id="1.10.620.20">
    <property type="entry name" value="Ribonucleotide Reductase, subunit A"/>
    <property type="match status" value="1"/>
</dbReference>
<evidence type="ECO:0000256" key="9">
    <source>
        <dbReference type="ARBA" id="ARBA00023136"/>
    </source>
</evidence>
<feature type="transmembrane region" description="Helical" evidence="10">
    <location>
        <begin position="274"/>
        <end position="292"/>
    </location>
</feature>
<dbReference type="NCBIfam" id="TIGR01494">
    <property type="entry name" value="ATPase_P-type"/>
    <property type="match status" value="1"/>
</dbReference>
<comment type="subcellular location">
    <subcellularLocation>
        <location evidence="1">Cell membrane</location>
        <topology evidence="1">Multi-pass membrane protein</topology>
    </subcellularLocation>
</comment>
<dbReference type="SUPFAM" id="SSF49503">
    <property type="entry name" value="Cupredoxins"/>
    <property type="match status" value="1"/>
</dbReference>
<feature type="region of interest" description="Disordered" evidence="11">
    <location>
        <begin position="852"/>
        <end position="884"/>
    </location>
</feature>
<feature type="domain" description="TRASH" evidence="12">
    <location>
        <begin position="891"/>
        <end position="929"/>
    </location>
</feature>
<dbReference type="RefSeq" id="WP_155588029.1">
    <property type="nucleotide sequence ID" value="NZ_WNLP01000001.1"/>
</dbReference>
<evidence type="ECO:0000256" key="5">
    <source>
        <dbReference type="ARBA" id="ARBA00022741"/>
    </source>
</evidence>
<keyword evidence="4 10" id="KW-0479">Metal-binding</keyword>
<dbReference type="InterPro" id="IPR023214">
    <property type="entry name" value="HAD_sf"/>
</dbReference>
<feature type="transmembrane region" description="Helical" evidence="10">
    <location>
        <begin position="6"/>
        <end position="23"/>
    </location>
</feature>
<dbReference type="Pfam" id="PF00122">
    <property type="entry name" value="E1-E2_ATPase"/>
    <property type="match status" value="1"/>
</dbReference>
<evidence type="ECO:0000313" key="13">
    <source>
        <dbReference type="EMBL" id="MUH58970.1"/>
    </source>
</evidence>
<dbReference type="CDD" id="cd02094">
    <property type="entry name" value="P-type_ATPase_Cu-like"/>
    <property type="match status" value="1"/>
</dbReference>
<dbReference type="Gene3D" id="2.60.40.420">
    <property type="entry name" value="Cupredoxins - blue copper proteins"/>
    <property type="match status" value="1"/>
</dbReference>
<name>A0A7K1J342_9BIFI</name>
<sequence>MTVVWAVLVAVLLTAAIIWFFFAPKQAKQATTQNGVQVAHITVRGGYEPSLIEVQAGVPVRLDFDRKESGECSSHVVFSDFGIDQPLQAFAQTSVELPALAPGDYPFACGMNMLHGMIRAVGDADAQDSTKNASHDAHKQVAQNTDADNLEQVQDADDAERAHEIATLRRRLTVGIIFTVPELLLAMLPMIPALGAWMHSSLPGWVMSPWLQLALTAPVMFYCGWPVHRTGWLAIAHRAPEMNSLVTVGTCVAFLYSLVVTVRPTLLPVGSREPYYEAVATIITLMILGQLLESKAQAGTGAAIKGLIGLRVNVSHVVTDHGVVDKPTDQVQVGDIVEIRPGESLPVDGVVISGQTSIDESMITGEPMPVSVHEGSKVVGATVNGNGTIRYRATRVGSQTVLSQIIRLVRNAQTSKAPIQRIADRVAGVFVPTVILIAIWTFVIWQFTPMPLHALYGLICAICVLVIACPCALGLATPLSITIATGKGAQYGVLFRSAEALETTHRVNTVVLDKTGTITVGKPQVSHMFVFEHGQWNESNDTASLRLIAAAEATSEHPLAQAIVAEYQNTNSEQLPQAQQFHSVPGSGIDAHVDGHHVMVGNERFVMQSVEHVDEQQTETLQRQIDQIAAQGGTPIVAAIDGALAMVIAVSDRIKDTSLTAIKALRERNIDIVMLTGDNERTAKTISDQLGIDHVVAQVTPADKEFVVRQLQNQHRVVAMVGDGINDAPALARADIGMAMGSGTDIAMESASITLMNSSLESVVTAVDLADRTMRNIHQNLGFALGYNGLGIPVAAGVLYPLWHILLSPMIAGAAMAFSSLSVVLNANRLHTFNPNHVKPERRSSREALNMSMQLPSQSETPTAEHQHHHEHHDNNVVAERKESKMSEHIDPICGMVVDPKDAAETRTYNGKTIYFCSAHCAATFDADPSKYVQES</sequence>
<evidence type="ECO:0000259" key="12">
    <source>
        <dbReference type="SMART" id="SM00746"/>
    </source>
</evidence>
<accession>A0A7K1J342</accession>
<dbReference type="PANTHER" id="PTHR43520">
    <property type="entry name" value="ATP7, ISOFORM B"/>
    <property type="match status" value="1"/>
</dbReference>
<dbReference type="AlphaFoldDB" id="A0A7K1J342"/>
<comment type="caution">
    <text evidence="13">The sequence shown here is derived from an EMBL/GenBank/DDBJ whole genome shotgun (WGS) entry which is preliminary data.</text>
</comment>
<dbReference type="InterPro" id="IPR023298">
    <property type="entry name" value="ATPase_P-typ_TM_dom_sf"/>
</dbReference>
<feature type="compositionally biased region" description="Polar residues" evidence="11">
    <location>
        <begin position="852"/>
        <end position="862"/>
    </location>
</feature>
<dbReference type="GO" id="GO:0016491">
    <property type="term" value="F:oxidoreductase activity"/>
    <property type="evidence" value="ECO:0007669"/>
    <property type="project" value="InterPro"/>
</dbReference>
<protein>
    <submittedName>
        <fullName evidence="13">ATPase P</fullName>
    </submittedName>
</protein>
<dbReference type="Gene3D" id="2.70.150.10">
    <property type="entry name" value="Calcium-transporting ATPase, cytoplasmic transduction domain A"/>
    <property type="match status" value="1"/>
</dbReference>
<evidence type="ECO:0000256" key="8">
    <source>
        <dbReference type="ARBA" id="ARBA00022989"/>
    </source>
</evidence>
<keyword evidence="5 10" id="KW-0547">Nucleotide-binding</keyword>
<dbReference type="SFLD" id="SFLDF00027">
    <property type="entry name" value="p-type_atpase"/>
    <property type="match status" value="1"/>
</dbReference>
<feature type="transmembrane region" description="Helical" evidence="10">
    <location>
        <begin position="204"/>
        <end position="225"/>
    </location>
</feature>
<dbReference type="InterPro" id="IPR028096">
    <property type="entry name" value="EfeO_Cupredoxin"/>
</dbReference>
<evidence type="ECO:0000256" key="7">
    <source>
        <dbReference type="ARBA" id="ARBA00022967"/>
    </source>
</evidence>
<feature type="compositionally biased region" description="Basic and acidic residues" evidence="11">
    <location>
        <begin position="863"/>
        <end position="884"/>
    </location>
</feature>
<feature type="transmembrane region" description="Helical" evidence="10">
    <location>
        <begin position="781"/>
        <end position="800"/>
    </location>
</feature>
<reference evidence="13 14" key="1">
    <citation type="submission" date="2019-09" db="EMBL/GenBank/DDBJ databases">
        <title>Bifidobacterium canis sp. nov., isolated from the digestive tract of German Shepherd dog puppy.</title>
        <authorList>
            <person name="Bunesova V."/>
        </authorList>
    </citation>
    <scope>NUCLEOTIDE SEQUENCE [LARGE SCALE GENOMIC DNA]</scope>
    <source>
        <strain evidence="13 14">GSD1FS</strain>
    </source>
</reference>
<proteinExistence type="inferred from homology"/>
<dbReference type="InterPro" id="IPR027256">
    <property type="entry name" value="P-typ_ATPase_IB"/>
</dbReference>
<dbReference type="PROSITE" id="PS00154">
    <property type="entry name" value="ATPASE_E1_E2"/>
    <property type="match status" value="1"/>
</dbReference>
<dbReference type="Gene3D" id="3.40.50.1000">
    <property type="entry name" value="HAD superfamily/HAD-like"/>
    <property type="match status" value="1"/>
</dbReference>
<evidence type="ECO:0000256" key="3">
    <source>
        <dbReference type="ARBA" id="ARBA00022692"/>
    </source>
</evidence>
<dbReference type="SFLD" id="SFLDS00003">
    <property type="entry name" value="Haloacid_Dehalogenase"/>
    <property type="match status" value="1"/>
</dbReference>
<evidence type="ECO:0000256" key="1">
    <source>
        <dbReference type="ARBA" id="ARBA00004651"/>
    </source>
</evidence>
<dbReference type="PANTHER" id="PTHR43520:SF8">
    <property type="entry name" value="P-TYPE CU(+) TRANSPORTER"/>
    <property type="match status" value="1"/>
</dbReference>
<dbReference type="GO" id="GO:0043682">
    <property type="term" value="F:P-type divalent copper transporter activity"/>
    <property type="evidence" value="ECO:0007669"/>
    <property type="project" value="TreeGrafter"/>
</dbReference>
<keyword evidence="3 10" id="KW-0812">Transmembrane</keyword>
<dbReference type="SMART" id="SM00746">
    <property type="entry name" value="TRASH"/>
    <property type="match status" value="1"/>
</dbReference>
<dbReference type="InterPro" id="IPR018303">
    <property type="entry name" value="ATPase_P-typ_P_site"/>
</dbReference>
<dbReference type="PRINTS" id="PR00119">
    <property type="entry name" value="CATATPASE"/>
</dbReference>
<dbReference type="Gene3D" id="3.40.1110.10">
    <property type="entry name" value="Calcium-transporting ATPase, cytoplasmic domain N"/>
    <property type="match status" value="1"/>
</dbReference>
<dbReference type="InterPro" id="IPR008972">
    <property type="entry name" value="Cupredoxin"/>
</dbReference>
<organism evidence="13 14">
    <name type="scientific">Bifidobacterium canis</name>
    <dbReference type="NCBI Taxonomy" id="2610880"/>
    <lineage>
        <taxon>Bacteria</taxon>
        <taxon>Bacillati</taxon>
        <taxon>Actinomycetota</taxon>
        <taxon>Actinomycetes</taxon>
        <taxon>Bifidobacteriales</taxon>
        <taxon>Bifidobacteriaceae</taxon>
        <taxon>Bifidobacterium</taxon>
    </lineage>
</organism>
<keyword evidence="7" id="KW-1278">Translocase</keyword>
<dbReference type="InterPro" id="IPR008250">
    <property type="entry name" value="ATPase_P-typ_transduc_dom_A_sf"/>
</dbReference>
<dbReference type="SUPFAM" id="SSF47240">
    <property type="entry name" value="Ferritin-like"/>
    <property type="match status" value="1"/>
</dbReference>
<dbReference type="InterPro" id="IPR023299">
    <property type="entry name" value="ATPase_P-typ_cyto_dom_N"/>
</dbReference>
<dbReference type="NCBIfam" id="TIGR01525">
    <property type="entry name" value="ATPase-IB_hvy"/>
    <property type="match status" value="1"/>
</dbReference>
<feature type="transmembrane region" description="Helical" evidence="10">
    <location>
        <begin position="245"/>
        <end position="262"/>
    </location>
</feature>
<dbReference type="Proteomes" id="UP000487882">
    <property type="component" value="Unassembled WGS sequence"/>
</dbReference>
<dbReference type="Pfam" id="PF00702">
    <property type="entry name" value="Hydrolase"/>
    <property type="match status" value="1"/>
</dbReference>
<dbReference type="Pfam" id="PF13473">
    <property type="entry name" value="Cupredoxin_1"/>
    <property type="match status" value="1"/>
</dbReference>
<dbReference type="InterPro" id="IPR001757">
    <property type="entry name" value="P_typ_ATPase"/>
</dbReference>
<keyword evidence="10" id="KW-1003">Cell membrane</keyword>
<dbReference type="PROSITE" id="PS01229">
    <property type="entry name" value="COF_2"/>
    <property type="match status" value="1"/>
</dbReference>
<dbReference type="GO" id="GO:0055070">
    <property type="term" value="P:copper ion homeostasis"/>
    <property type="evidence" value="ECO:0007669"/>
    <property type="project" value="TreeGrafter"/>
</dbReference>
<dbReference type="InterPro" id="IPR012348">
    <property type="entry name" value="RNR-like"/>
</dbReference>
<dbReference type="GO" id="GO:0016887">
    <property type="term" value="F:ATP hydrolysis activity"/>
    <property type="evidence" value="ECO:0007669"/>
    <property type="project" value="InterPro"/>
</dbReference>
<dbReference type="Pfam" id="PF04945">
    <property type="entry name" value="YHS"/>
    <property type="match status" value="1"/>
</dbReference>
<evidence type="ECO:0000313" key="14">
    <source>
        <dbReference type="Proteomes" id="UP000487882"/>
    </source>
</evidence>
<evidence type="ECO:0000256" key="4">
    <source>
        <dbReference type="ARBA" id="ARBA00022723"/>
    </source>
</evidence>
<dbReference type="GO" id="GO:0005507">
    <property type="term" value="F:copper ion binding"/>
    <property type="evidence" value="ECO:0007669"/>
    <property type="project" value="TreeGrafter"/>
</dbReference>
<feature type="transmembrane region" description="Helical" evidence="10">
    <location>
        <begin position="172"/>
        <end position="198"/>
    </location>
</feature>
<feature type="transmembrane region" description="Helical" evidence="10">
    <location>
        <begin position="426"/>
        <end position="448"/>
    </location>
</feature>
<evidence type="ECO:0000256" key="2">
    <source>
        <dbReference type="ARBA" id="ARBA00006024"/>
    </source>
</evidence>
<keyword evidence="8 10" id="KW-1133">Transmembrane helix</keyword>
<evidence type="ECO:0000256" key="10">
    <source>
        <dbReference type="RuleBase" id="RU362081"/>
    </source>
</evidence>
<dbReference type="InterPro" id="IPR009078">
    <property type="entry name" value="Ferritin-like_SF"/>
</dbReference>
<dbReference type="InterPro" id="IPR007029">
    <property type="entry name" value="YHS_dom"/>
</dbReference>
<dbReference type="GO" id="GO:0005524">
    <property type="term" value="F:ATP binding"/>
    <property type="evidence" value="ECO:0007669"/>
    <property type="project" value="UniProtKB-UniRule"/>
</dbReference>
<keyword evidence="9 10" id="KW-0472">Membrane</keyword>
<evidence type="ECO:0000256" key="11">
    <source>
        <dbReference type="SAM" id="MobiDB-lite"/>
    </source>
</evidence>
<dbReference type="InterPro" id="IPR011017">
    <property type="entry name" value="TRASH_dom"/>
</dbReference>
<dbReference type="InterPro" id="IPR036412">
    <property type="entry name" value="HAD-like_sf"/>
</dbReference>
<dbReference type="InterPro" id="IPR044492">
    <property type="entry name" value="P_typ_ATPase_HD_dom"/>
</dbReference>
<dbReference type="GO" id="GO:0005886">
    <property type="term" value="C:plasma membrane"/>
    <property type="evidence" value="ECO:0007669"/>
    <property type="project" value="UniProtKB-SubCell"/>
</dbReference>
<gene>
    <name evidence="13" type="ORF">GSD1FS_0268</name>
</gene>
<dbReference type="SFLD" id="SFLDG00002">
    <property type="entry name" value="C1.7:_P-type_atpase_like"/>
    <property type="match status" value="1"/>
</dbReference>
<keyword evidence="6 10" id="KW-0067">ATP-binding</keyword>
<dbReference type="SUPFAM" id="SSF81653">
    <property type="entry name" value="Calcium ATPase, transduction domain A"/>
    <property type="match status" value="1"/>
</dbReference>
<dbReference type="InterPro" id="IPR059000">
    <property type="entry name" value="ATPase_P-type_domA"/>
</dbReference>
<evidence type="ECO:0000256" key="6">
    <source>
        <dbReference type="ARBA" id="ARBA00022840"/>
    </source>
</evidence>
<dbReference type="FunFam" id="2.70.150.10:FF:000002">
    <property type="entry name" value="Copper-transporting ATPase 1, putative"/>
    <property type="match status" value="1"/>
</dbReference>